<evidence type="ECO:0000256" key="1">
    <source>
        <dbReference type="SAM" id="SignalP"/>
    </source>
</evidence>
<feature type="domain" description="TonB C-terminal" evidence="2">
    <location>
        <begin position="41"/>
        <end position="118"/>
    </location>
</feature>
<evidence type="ECO:0000313" key="3">
    <source>
        <dbReference type="EMBL" id="MFD0948251.1"/>
    </source>
</evidence>
<dbReference type="SUPFAM" id="SSF74653">
    <property type="entry name" value="TolA/TonB C-terminal domain"/>
    <property type="match status" value="1"/>
</dbReference>
<reference evidence="4" key="1">
    <citation type="journal article" date="2019" name="Int. J. Syst. Evol. Microbiol.">
        <title>The Global Catalogue of Microorganisms (GCM) 10K type strain sequencing project: providing services to taxonomists for standard genome sequencing and annotation.</title>
        <authorList>
            <consortium name="The Broad Institute Genomics Platform"/>
            <consortium name="The Broad Institute Genome Sequencing Center for Infectious Disease"/>
            <person name="Wu L."/>
            <person name="Ma J."/>
        </authorList>
    </citation>
    <scope>NUCLEOTIDE SEQUENCE [LARGE SCALE GENOMIC DNA]</scope>
    <source>
        <strain evidence="4">CCUG 62982</strain>
    </source>
</reference>
<evidence type="ECO:0000313" key="4">
    <source>
        <dbReference type="Proteomes" id="UP001596977"/>
    </source>
</evidence>
<dbReference type="InterPro" id="IPR037682">
    <property type="entry name" value="TonB_C"/>
</dbReference>
<feature type="signal peptide" evidence="1">
    <location>
        <begin position="1"/>
        <end position="21"/>
    </location>
</feature>
<keyword evidence="1" id="KW-0732">Signal</keyword>
<dbReference type="RefSeq" id="WP_264946144.1">
    <property type="nucleotide sequence ID" value="NZ_JAPDRA010000011.1"/>
</dbReference>
<proteinExistence type="predicted"/>
<accession>A0ABW3H9T6</accession>
<dbReference type="EMBL" id="JBHTJG010000011">
    <property type="protein sequence ID" value="MFD0948251.1"/>
    <property type="molecule type" value="Genomic_DNA"/>
</dbReference>
<feature type="chain" id="PRO_5046243413" evidence="1">
    <location>
        <begin position="22"/>
        <end position="224"/>
    </location>
</feature>
<dbReference type="Proteomes" id="UP001596977">
    <property type="component" value="Unassembled WGS sequence"/>
</dbReference>
<name>A0ABW3H9T6_9SPHN</name>
<sequence length="224" mass="23359">MRVGIRAAIAFAGLSSFGALAAPASAQTPKGDIATWITTADYPAEAISAKMQGALRVTFTITPQGGIADCRALYSSAPPALVRWSCILLSERAEYDPARTAAGAAIASTGELTIEWNLAPAPNVVVRIPFGGAQPLTDLMGWLTPGDYGLVTGERGDATVEMLIEIGTDGRISACKGLEAGVETETGRQSCALLATRASFRQPVDASGAPIATRGRMVMIWRHP</sequence>
<dbReference type="Gene3D" id="3.30.1150.10">
    <property type="match status" value="1"/>
</dbReference>
<evidence type="ECO:0000259" key="2">
    <source>
        <dbReference type="Pfam" id="PF03544"/>
    </source>
</evidence>
<organism evidence="3 4">
    <name type="scientific">Sphingomonas canadensis</name>
    <dbReference type="NCBI Taxonomy" id="1219257"/>
    <lineage>
        <taxon>Bacteria</taxon>
        <taxon>Pseudomonadati</taxon>
        <taxon>Pseudomonadota</taxon>
        <taxon>Alphaproteobacteria</taxon>
        <taxon>Sphingomonadales</taxon>
        <taxon>Sphingomonadaceae</taxon>
        <taxon>Sphingomonas</taxon>
    </lineage>
</organism>
<protein>
    <submittedName>
        <fullName evidence="3">Energy transducer TonB</fullName>
    </submittedName>
</protein>
<keyword evidence="4" id="KW-1185">Reference proteome</keyword>
<comment type="caution">
    <text evidence="3">The sequence shown here is derived from an EMBL/GenBank/DDBJ whole genome shotgun (WGS) entry which is preliminary data.</text>
</comment>
<gene>
    <name evidence="3" type="ORF">ACFQ1E_18065</name>
</gene>
<dbReference type="Pfam" id="PF03544">
    <property type="entry name" value="TonB_C"/>
    <property type="match status" value="1"/>
</dbReference>